<accession>A0A3D8ITP6</accession>
<evidence type="ECO:0000256" key="2">
    <source>
        <dbReference type="ARBA" id="ARBA00022898"/>
    </source>
</evidence>
<reference evidence="7 8" key="1">
    <citation type="submission" date="2018-04" db="EMBL/GenBank/DDBJ databases">
        <title>Novel Campyloabacter and Helicobacter Species and Strains.</title>
        <authorList>
            <person name="Mannion A.J."/>
            <person name="Shen Z."/>
            <person name="Fox J.G."/>
        </authorList>
    </citation>
    <scope>NUCLEOTIDE SEQUENCE [LARGE SCALE GENOMIC DNA]</scope>
    <source>
        <strain evidence="7 8">MIT 12-6600</strain>
    </source>
</reference>
<protein>
    <submittedName>
        <fullName evidence="7">Alanine racemase</fullName>
    </submittedName>
</protein>
<keyword evidence="3" id="KW-0413">Isomerase</keyword>
<dbReference type="SMART" id="SM01005">
    <property type="entry name" value="Ala_racemase_C"/>
    <property type="match status" value="1"/>
</dbReference>
<comment type="caution">
    <text evidence="7">The sequence shown here is derived from an EMBL/GenBank/DDBJ whole genome shotgun (WGS) entry which is preliminary data.</text>
</comment>
<evidence type="ECO:0000313" key="8">
    <source>
        <dbReference type="Proteomes" id="UP000256514"/>
    </source>
</evidence>
<dbReference type="Gene3D" id="2.40.37.10">
    <property type="entry name" value="Lyase, Ornithine Decarboxylase, Chain A, domain 1"/>
    <property type="match status" value="1"/>
</dbReference>
<feature type="modified residue" description="N6-(pyridoxal phosphate)lysine" evidence="4">
    <location>
        <position position="36"/>
    </location>
</feature>
<dbReference type="InterPro" id="IPR029066">
    <property type="entry name" value="PLP-binding_barrel"/>
</dbReference>
<keyword evidence="8" id="KW-1185">Reference proteome</keyword>
<evidence type="ECO:0000256" key="5">
    <source>
        <dbReference type="PIRSR" id="PIRSR600821-52"/>
    </source>
</evidence>
<dbReference type="InterPro" id="IPR000821">
    <property type="entry name" value="Ala_racemase"/>
</dbReference>
<dbReference type="InterPro" id="IPR020622">
    <property type="entry name" value="Ala_racemase_pyridoxalP-BS"/>
</dbReference>
<dbReference type="PROSITE" id="PS00395">
    <property type="entry name" value="ALANINE_RACEMASE"/>
    <property type="match status" value="1"/>
</dbReference>
<dbReference type="PANTHER" id="PTHR30511">
    <property type="entry name" value="ALANINE RACEMASE"/>
    <property type="match status" value="1"/>
</dbReference>
<dbReference type="SUPFAM" id="SSF50621">
    <property type="entry name" value="Alanine racemase C-terminal domain-like"/>
    <property type="match status" value="1"/>
</dbReference>
<dbReference type="InterPro" id="IPR001608">
    <property type="entry name" value="Ala_racemase_N"/>
</dbReference>
<dbReference type="SUPFAM" id="SSF51419">
    <property type="entry name" value="PLP-binding barrel"/>
    <property type="match status" value="1"/>
</dbReference>
<dbReference type="GO" id="GO:0008784">
    <property type="term" value="F:alanine racemase activity"/>
    <property type="evidence" value="ECO:0007669"/>
    <property type="project" value="InterPro"/>
</dbReference>
<dbReference type="Pfam" id="PF01168">
    <property type="entry name" value="Ala_racemase_N"/>
    <property type="match status" value="1"/>
</dbReference>
<dbReference type="Pfam" id="PF00842">
    <property type="entry name" value="Ala_racemase_C"/>
    <property type="match status" value="1"/>
</dbReference>
<gene>
    <name evidence="7" type="ORF">CQA54_03250</name>
</gene>
<evidence type="ECO:0000256" key="1">
    <source>
        <dbReference type="ARBA" id="ARBA00001933"/>
    </source>
</evidence>
<dbReference type="RefSeq" id="WP_115570757.1">
    <property type="nucleotide sequence ID" value="NZ_NXLT01000002.1"/>
</dbReference>
<evidence type="ECO:0000256" key="4">
    <source>
        <dbReference type="PIRSR" id="PIRSR600821-50"/>
    </source>
</evidence>
<feature type="binding site" evidence="5">
    <location>
        <position position="299"/>
    </location>
    <ligand>
        <name>substrate</name>
    </ligand>
</feature>
<evidence type="ECO:0000259" key="6">
    <source>
        <dbReference type="SMART" id="SM01005"/>
    </source>
</evidence>
<dbReference type="EMBL" id="NXLT01000002">
    <property type="protein sequence ID" value="RDU67951.1"/>
    <property type="molecule type" value="Genomic_DNA"/>
</dbReference>
<evidence type="ECO:0000256" key="3">
    <source>
        <dbReference type="ARBA" id="ARBA00023235"/>
    </source>
</evidence>
<dbReference type="PRINTS" id="PR00992">
    <property type="entry name" value="ALARACEMASE"/>
</dbReference>
<proteinExistence type="predicted"/>
<feature type="binding site" evidence="5">
    <location>
        <position position="121"/>
    </location>
    <ligand>
        <name>substrate</name>
    </ligand>
</feature>
<dbReference type="OrthoDB" id="9813814at2"/>
<dbReference type="GO" id="GO:0005829">
    <property type="term" value="C:cytosol"/>
    <property type="evidence" value="ECO:0007669"/>
    <property type="project" value="TreeGrafter"/>
</dbReference>
<sequence length="346" mass="38356">MSEILLDSQAFFHNLTYISKYLHTHSTSTKLALVLKDNAYGHGLREIASLAREFGVQDVFVKTYDEAQVVREFFSSITILYGEPKGALAPNMAIAINNKEILHSLTFGSKVELKVNTGMNRNGINPSELEEYITLITQNGLQLFGVFTHNGYGDDLGNDFKIGCENFENIKTAVLHICKKLGIEKPRFHGLNSSGTLRSQTITDDLVRVGIGAYGYLQSDATPQIAHALKPVASLWADRISSKILPKGTKIGYGGKSVLQEESMVSTYDIGYGDGFPRINEHTKLYTACGKRILPRTSMDCFSCVSDAPRICVFNNVMPIAQAFNTISYEVLTHLSPFIKRTIVRK</sequence>
<dbReference type="InterPro" id="IPR009006">
    <property type="entry name" value="Ala_racemase/Decarboxylase_C"/>
</dbReference>
<keyword evidence="2 4" id="KW-0663">Pyridoxal phosphate</keyword>
<dbReference type="InterPro" id="IPR011079">
    <property type="entry name" value="Ala_racemase_C"/>
</dbReference>
<dbReference type="Proteomes" id="UP000256514">
    <property type="component" value="Unassembled WGS sequence"/>
</dbReference>
<dbReference type="GO" id="GO:0030170">
    <property type="term" value="F:pyridoxal phosphate binding"/>
    <property type="evidence" value="ECO:0007669"/>
    <property type="project" value="TreeGrafter"/>
</dbReference>
<evidence type="ECO:0000313" key="7">
    <source>
        <dbReference type="EMBL" id="RDU67951.1"/>
    </source>
</evidence>
<comment type="cofactor">
    <cofactor evidence="1 4">
        <name>pyridoxal 5'-phosphate</name>
        <dbReference type="ChEBI" id="CHEBI:597326"/>
    </cofactor>
</comment>
<dbReference type="GO" id="GO:0030632">
    <property type="term" value="P:D-alanine biosynthetic process"/>
    <property type="evidence" value="ECO:0007669"/>
    <property type="project" value="TreeGrafter"/>
</dbReference>
<name>A0A3D8ITP6_9HELI</name>
<organism evidence="7 8">
    <name type="scientific">Helicobacter equorum</name>
    <dbReference type="NCBI Taxonomy" id="361872"/>
    <lineage>
        <taxon>Bacteria</taxon>
        <taxon>Pseudomonadati</taxon>
        <taxon>Campylobacterota</taxon>
        <taxon>Epsilonproteobacteria</taxon>
        <taxon>Campylobacterales</taxon>
        <taxon>Helicobacteraceae</taxon>
        <taxon>Helicobacter</taxon>
    </lineage>
</organism>
<dbReference type="Gene3D" id="3.20.20.10">
    <property type="entry name" value="Alanine racemase"/>
    <property type="match status" value="1"/>
</dbReference>
<dbReference type="PANTHER" id="PTHR30511:SF0">
    <property type="entry name" value="ALANINE RACEMASE, CATABOLIC-RELATED"/>
    <property type="match status" value="1"/>
</dbReference>
<feature type="domain" description="Alanine racemase C-terminal" evidence="6">
    <location>
        <begin position="232"/>
        <end position="344"/>
    </location>
</feature>
<dbReference type="AlphaFoldDB" id="A0A3D8ITP6"/>
<dbReference type="NCBIfam" id="NF000791">
    <property type="entry name" value="PRK00053.2-2"/>
    <property type="match status" value="1"/>
</dbReference>